<dbReference type="RefSeq" id="WP_092673556.1">
    <property type="nucleotide sequence ID" value="NZ_FOXS01000003.1"/>
</dbReference>
<sequence>MAFSTTTPAYTLFLGLALVSCTRSIPGIRTHYPVDPSRQGYVDFHNHITMKPFVTKVEIPATTPEQAAAAALLQAARQSPDTLAWSMRNTPGELRFKKEGDFSDFSGYRQSNWGALGTYRLVCTSLYAYERGLVDDKHWGNRVFKKAASNFGISMPKPHARLVQNKYLTAFDELQAEYAFTQRQARTDPQHPEQGPKIVLVTAAKDIQQLQPGQTGVVFSIEGGHALFGNGPRLENRLLLHNTTLADAEGLRQNIATLKRWEHPVLFVTLSHLIWNKLAGHGKGTDIEGGLGVVLHSLFGSRKVRAGANAMPATGTTGISGFSQDDPLPLAVPYDNGLTGSIYNDPRGLGKLVIDSLLSRHGGRRILLDMRHSGLKTRLEYYALVAQRRVAGDTIPIMVSHAAMSGKSLRFALATALRPLADDYAEFKNPAKYYKELEEWYADETGTRLDSNSQRVNPGWMRVPWKFERSPFLRIARAGFIIDGKPHYYRDFFKHQPNRQDTLSYLRVAEIPTIGQRRAGFFQPSSINLADDEIDIICRSGGIIGLTVEQRGLGTRLPQAQAQADSVHQALRARLASERVPLPKGVDQNGFINRFLAAAPFVRNLAHLVRSASPQSDVWRHIAIGTDFDGIVNPIDYFHTSDRLPELEQFVFDHFDLYDELYRFGLGAALANTPSGRPYSKQQALRQLFSENGTAFITKHYPVR</sequence>
<evidence type="ECO:0000313" key="1">
    <source>
        <dbReference type="EMBL" id="SFQ49351.1"/>
    </source>
</evidence>
<proteinExistence type="predicted"/>
<name>A0A1I5YYN9_HYMAR</name>
<evidence type="ECO:0000313" key="2">
    <source>
        <dbReference type="Proteomes" id="UP000199029"/>
    </source>
</evidence>
<accession>A0A1I5YYN9</accession>
<dbReference type="STRING" id="1227077.SAMN04515668_2547"/>
<keyword evidence="2" id="KW-1185">Reference proteome</keyword>
<dbReference type="OrthoDB" id="611177at2"/>
<dbReference type="Proteomes" id="UP000199029">
    <property type="component" value="Unassembled WGS sequence"/>
</dbReference>
<dbReference type="Gene3D" id="3.20.20.140">
    <property type="entry name" value="Metal-dependent hydrolases"/>
    <property type="match status" value="1"/>
</dbReference>
<dbReference type="AlphaFoldDB" id="A0A1I5YYN9"/>
<dbReference type="EMBL" id="FOXS01000003">
    <property type="protein sequence ID" value="SFQ49351.1"/>
    <property type="molecule type" value="Genomic_DNA"/>
</dbReference>
<gene>
    <name evidence="1" type="ORF">SAMN04515668_2547</name>
</gene>
<reference evidence="2" key="1">
    <citation type="submission" date="2016-10" db="EMBL/GenBank/DDBJ databases">
        <authorList>
            <person name="Varghese N."/>
            <person name="Submissions S."/>
        </authorList>
    </citation>
    <scope>NUCLEOTIDE SEQUENCE [LARGE SCALE GENOMIC DNA]</scope>
    <source>
        <strain evidence="2">OR362-8,ATCC BAA-1266,JCM 13504</strain>
    </source>
</reference>
<organism evidence="1 2">
    <name type="scientific">Hymenobacter arizonensis</name>
    <name type="common">Siccationidurans arizonensis</name>
    <dbReference type="NCBI Taxonomy" id="1227077"/>
    <lineage>
        <taxon>Bacteria</taxon>
        <taxon>Pseudomonadati</taxon>
        <taxon>Bacteroidota</taxon>
        <taxon>Cytophagia</taxon>
        <taxon>Cytophagales</taxon>
        <taxon>Hymenobacteraceae</taxon>
        <taxon>Hymenobacter</taxon>
    </lineage>
</organism>
<protein>
    <submittedName>
        <fullName evidence="1">Membrane dipeptidase (Peptidase family M19)</fullName>
    </submittedName>
</protein>